<reference evidence="13 14" key="1">
    <citation type="submission" date="2016-06" db="EMBL/GenBank/DDBJ databases">
        <title>The Draft Genome Sequence and Annotation of the Desert Woodrat Neotoma lepida.</title>
        <authorList>
            <person name="Campbell M."/>
            <person name="Oakeson K.F."/>
            <person name="Yandell M."/>
            <person name="Halpert J.R."/>
            <person name="Dearing D."/>
        </authorList>
    </citation>
    <scope>NUCLEOTIDE SEQUENCE [LARGE SCALE GENOMIC DNA]</scope>
    <source>
        <strain evidence="13">417</strain>
        <tissue evidence="13">Liver</tissue>
    </source>
</reference>
<evidence type="ECO:0000256" key="1">
    <source>
        <dbReference type="ARBA" id="ARBA00004496"/>
    </source>
</evidence>
<evidence type="ECO:0000313" key="13">
    <source>
        <dbReference type="EMBL" id="OBS77318.1"/>
    </source>
</evidence>
<dbReference type="PANTHER" id="PTHR15077">
    <property type="entry name" value="FAS-ASSOCIATING DEATH DOMAIN-CONTAINING PROTEIN FADD"/>
    <property type="match status" value="1"/>
</dbReference>
<evidence type="ECO:0000256" key="7">
    <source>
        <dbReference type="ARBA" id="ARBA00059068"/>
    </source>
</evidence>
<dbReference type="GO" id="GO:0089720">
    <property type="term" value="F:caspase binding"/>
    <property type="evidence" value="ECO:0007669"/>
    <property type="project" value="TreeGrafter"/>
</dbReference>
<feature type="domain" description="Death" evidence="11">
    <location>
        <begin position="97"/>
        <end position="181"/>
    </location>
</feature>
<dbReference type="GO" id="GO:0002821">
    <property type="term" value="P:positive regulation of adaptive immune response"/>
    <property type="evidence" value="ECO:0007669"/>
    <property type="project" value="UniProtKB-UniRule"/>
</dbReference>
<dbReference type="GO" id="GO:2001238">
    <property type="term" value="P:positive regulation of extrinsic apoptotic signaling pathway"/>
    <property type="evidence" value="ECO:0007669"/>
    <property type="project" value="UniProtKB-ARBA"/>
</dbReference>
<dbReference type="GO" id="GO:0001819">
    <property type="term" value="P:positive regulation of cytokine production"/>
    <property type="evidence" value="ECO:0007669"/>
    <property type="project" value="UniProtKB-ARBA"/>
</dbReference>
<evidence type="ECO:0000256" key="3">
    <source>
        <dbReference type="ARBA" id="ARBA00022553"/>
    </source>
</evidence>
<dbReference type="GO" id="GO:0005737">
    <property type="term" value="C:cytoplasm"/>
    <property type="evidence" value="ECO:0007669"/>
    <property type="project" value="UniProtKB-SubCell"/>
</dbReference>
<evidence type="ECO:0000256" key="8">
    <source>
        <dbReference type="ARBA" id="ARBA00066149"/>
    </source>
</evidence>
<evidence type="ECO:0000256" key="4">
    <source>
        <dbReference type="ARBA" id="ARBA00022588"/>
    </source>
</evidence>
<dbReference type="Proteomes" id="UP000092124">
    <property type="component" value="Unassembled WGS sequence"/>
</dbReference>
<evidence type="ECO:0000256" key="5">
    <source>
        <dbReference type="ARBA" id="ARBA00022703"/>
    </source>
</evidence>
<dbReference type="InterPro" id="IPR016729">
    <property type="entry name" value="FADD"/>
</dbReference>
<evidence type="ECO:0000256" key="2">
    <source>
        <dbReference type="ARBA" id="ARBA00022490"/>
    </source>
</evidence>
<evidence type="ECO:0000256" key="10">
    <source>
        <dbReference type="PIRNR" id="PIRNR018586"/>
    </source>
</evidence>
<name>A0A1A6HFF6_NEOLE</name>
<dbReference type="InterPro" id="IPR001875">
    <property type="entry name" value="DED_dom"/>
</dbReference>
<dbReference type="GO" id="GO:0045087">
    <property type="term" value="P:innate immune response"/>
    <property type="evidence" value="ECO:0007669"/>
    <property type="project" value="UniProtKB-KW"/>
</dbReference>
<dbReference type="CDD" id="cd08306">
    <property type="entry name" value="Death_FADD"/>
    <property type="match status" value="1"/>
</dbReference>
<feature type="domain" description="DED" evidence="12">
    <location>
        <begin position="3"/>
        <end position="81"/>
    </location>
</feature>
<dbReference type="AlphaFoldDB" id="A0A1A6HFF6"/>
<dbReference type="Pfam" id="PF01335">
    <property type="entry name" value="DED"/>
    <property type="match status" value="1"/>
</dbReference>
<dbReference type="STRING" id="56216.A0A1A6HFF6"/>
<comment type="subcellular location">
    <subcellularLocation>
        <location evidence="1">Cytoplasm</location>
    </subcellularLocation>
</comment>
<keyword evidence="4 10" id="KW-0399">Innate immunity</keyword>
<dbReference type="SMART" id="SM00031">
    <property type="entry name" value="DED"/>
    <property type="match status" value="1"/>
</dbReference>
<dbReference type="PANTHER" id="PTHR15077:SF10">
    <property type="entry name" value="FAS-ASSOCIATED DEATH DOMAIN PROTEIN"/>
    <property type="match status" value="1"/>
</dbReference>
<evidence type="ECO:0000256" key="6">
    <source>
        <dbReference type="ARBA" id="ARBA00022859"/>
    </source>
</evidence>
<dbReference type="GO" id="GO:0005123">
    <property type="term" value="F:death receptor binding"/>
    <property type="evidence" value="ECO:0007669"/>
    <property type="project" value="TreeGrafter"/>
</dbReference>
<evidence type="ECO:0000259" key="12">
    <source>
        <dbReference type="PROSITE" id="PS50168"/>
    </source>
</evidence>
<accession>A0A1A6HFF6</accession>
<keyword evidence="2" id="KW-0963">Cytoplasm</keyword>
<keyword evidence="6 10" id="KW-0391">Immunity</keyword>
<dbReference type="SMART" id="SM00005">
    <property type="entry name" value="DEATH"/>
    <property type="match status" value="1"/>
</dbReference>
<dbReference type="FunFam" id="1.10.533.10:FF:000059">
    <property type="entry name" value="Fas-associated via death domain"/>
    <property type="match status" value="1"/>
</dbReference>
<dbReference type="InterPro" id="IPR000488">
    <property type="entry name" value="Death_dom"/>
</dbReference>
<comment type="function">
    <text evidence="7 10">Apoptotic adapter molecule that recruits caspases CASP8 or CASP10 to the activated FAS/CD95 or TNFRSF1A/TNFR-1 receptors. The resulting aggregate called the death-inducing signaling complex (DISC) performs CASP8 proteolytic activation. Active CASP8 initiates the subsequent cascade of caspases mediating apoptosis. Involved in interferon-mediated antiviral immune response, playing a role in the positive regulation of interferon signaling.</text>
</comment>
<dbReference type="PROSITE" id="PS50168">
    <property type="entry name" value="DED"/>
    <property type="match status" value="1"/>
</dbReference>
<dbReference type="InterPro" id="IPR011029">
    <property type="entry name" value="DEATH-like_dom_sf"/>
</dbReference>
<proteinExistence type="predicted"/>
<dbReference type="EMBL" id="LZPO01030507">
    <property type="protein sequence ID" value="OBS77318.1"/>
    <property type="molecule type" value="Genomic_DNA"/>
</dbReference>
<dbReference type="CDD" id="cd08336">
    <property type="entry name" value="DED_FADD"/>
    <property type="match status" value="1"/>
</dbReference>
<dbReference type="Pfam" id="PF00531">
    <property type="entry name" value="Death"/>
    <property type="match status" value="1"/>
</dbReference>
<dbReference type="PIRSF" id="PIRSF018586">
    <property type="entry name" value="FADD"/>
    <property type="match status" value="1"/>
</dbReference>
<dbReference type="GO" id="GO:0045089">
    <property type="term" value="P:positive regulation of innate immune response"/>
    <property type="evidence" value="ECO:0007669"/>
    <property type="project" value="TreeGrafter"/>
</dbReference>
<dbReference type="GO" id="GO:0097191">
    <property type="term" value="P:extrinsic apoptotic signaling pathway"/>
    <property type="evidence" value="ECO:0007669"/>
    <property type="project" value="TreeGrafter"/>
</dbReference>
<keyword evidence="3" id="KW-0597">Phosphoprotein</keyword>
<dbReference type="FunFam" id="1.10.533.10:FF:000062">
    <property type="entry name" value="Fas-associated via death domain"/>
    <property type="match status" value="1"/>
</dbReference>
<gene>
    <name evidence="13" type="ORF">A6R68_16248</name>
</gene>
<evidence type="ECO:0000313" key="14">
    <source>
        <dbReference type="Proteomes" id="UP000092124"/>
    </source>
</evidence>
<keyword evidence="5 10" id="KW-0053">Apoptosis</keyword>
<dbReference type="GO" id="GO:0031265">
    <property type="term" value="C:CD95 death-inducing signaling complex"/>
    <property type="evidence" value="ECO:0007669"/>
    <property type="project" value="TreeGrafter"/>
</dbReference>
<organism evidence="13 14">
    <name type="scientific">Neotoma lepida</name>
    <name type="common">Desert woodrat</name>
    <dbReference type="NCBI Taxonomy" id="56216"/>
    <lineage>
        <taxon>Eukaryota</taxon>
        <taxon>Metazoa</taxon>
        <taxon>Chordata</taxon>
        <taxon>Craniata</taxon>
        <taxon>Vertebrata</taxon>
        <taxon>Euteleostomi</taxon>
        <taxon>Mammalia</taxon>
        <taxon>Eutheria</taxon>
        <taxon>Euarchontoglires</taxon>
        <taxon>Glires</taxon>
        <taxon>Rodentia</taxon>
        <taxon>Myomorpha</taxon>
        <taxon>Muroidea</taxon>
        <taxon>Cricetidae</taxon>
        <taxon>Neotominae</taxon>
        <taxon>Neotoma</taxon>
    </lineage>
</organism>
<dbReference type="Gene3D" id="1.10.533.10">
    <property type="entry name" value="Death Domain, Fas"/>
    <property type="match status" value="2"/>
</dbReference>
<dbReference type="SUPFAM" id="SSF47986">
    <property type="entry name" value="DEATH domain"/>
    <property type="match status" value="1"/>
</dbReference>
<dbReference type="GO" id="GO:0030674">
    <property type="term" value="F:protein-macromolecule adaptor activity"/>
    <property type="evidence" value="ECO:0007669"/>
    <property type="project" value="UniProtKB-ARBA"/>
</dbReference>
<comment type="caution">
    <text evidence="13">The sequence shown here is derived from an EMBL/GenBank/DDBJ whole genome shotgun (WGS) entry which is preliminary data.</text>
</comment>
<dbReference type="PROSITE" id="PS50017">
    <property type="entry name" value="DEATH_DOMAIN"/>
    <property type="match status" value="1"/>
</dbReference>
<protein>
    <recommendedName>
        <fullName evidence="9 10">FAS-associated death domain protein</fullName>
    </recommendedName>
    <alternativeName>
        <fullName evidence="10">FAS-associating death domain-containing protein</fullName>
    </alternativeName>
</protein>
<dbReference type="OrthoDB" id="100767at2759"/>
<sequence length="208" mass="23238">MDPFLVLLHSLSGSLSNSDLMELKFLCRERVGKRKLERVQSGLDLFSVLLEQNDLERGRTGLLRELLASLRRHDLLQRLDDFEAGTAASAAPGEADLRVAFDIVCDNLGRDWKRLARQLKLSEAKIDGIEERYPRSLSDQVRETLRVWKIAEREKATAAGLVKALRACRLNLVADLVEEALQAQGSVNESDDVSPVLWDPTVSSSEAL</sequence>
<comment type="subunit">
    <text evidence="8">Can self-associate. Component of the AIM2 PANoptosome complex, a multiprotein complex that drives inflammatory cell death (PANoptosis). Component of the death-induced signaling complex (DISC) composed of cell surface receptor FAS/CD95 or TNFRSF1A, adapter protein FADD and the CASP8 protease; recruitment of CASP8 to the complex is required for processing of CASP8 into the p18 and p10 subunits. Interacts (via death domain) with FAS (via death domain). Interacts directly (via DED domain) with NOL3 (via CARD domain); inhibits death-inducing signaling complex (DISC) assembly by inhibiting the increase in FAS-FADD binding induced by FAS activation. Interacts with CFLAR, PEA15 and MBD4. When phosphorylated, part of a complex containing HIPK3 and FAS. May interact with MAVS/IPS1. Interacts with MOCV v-CFLAR protein and PIDD1. Interacts with RIPK1 and TRADD. Interacts with stimulated TNFRSF10B. Interacts with DDX24.</text>
</comment>
<keyword evidence="14" id="KW-1185">Reference proteome</keyword>
<evidence type="ECO:0000259" key="11">
    <source>
        <dbReference type="PROSITE" id="PS50017"/>
    </source>
</evidence>
<evidence type="ECO:0000256" key="9">
    <source>
        <dbReference type="ARBA" id="ARBA00069996"/>
    </source>
</evidence>
<dbReference type="InterPro" id="IPR049634">
    <property type="entry name" value="FADD_vert"/>
</dbReference>